<dbReference type="Proteomes" id="UP000001861">
    <property type="component" value="Unassembled WGS sequence"/>
</dbReference>
<gene>
    <name evidence="2" type="ORF">CC1G_04676</name>
</gene>
<dbReference type="OMA" id="WENIVVQ"/>
<name>A8N4X6_COPC7</name>
<dbReference type="GeneID" id="6006426"/>
<feature type="region of interest" description="Disordered" evidence="1">
    <location>
        <begin position="1"/>
        <end position="20"/>
    </location>
</feature>
<protein>
    <recommendedName>
        <fullName evidence="4">BTB domain-containing protein</fullName>
    </recommendedName>
</protein>
<dbReference type="InParanoid" id="A8N4X6"/>
<dbReference type="OrthoDB" id="2593747at2759"/>
<evidence type="ECO:0000313" key="3">
    <source>
        <dbReference type="Proteomes" id="UP000001861"/>
    </source>
</evidence>
<dbReference type="HOGENOM" id="CLU_047592_2_2_1"/>
<dbReference type="VEuPathDB" id="FungiDB:CC1G_04676"/>
<proteinExistence type="predicted"/>
<accession>A8N4X6</accession>
<sequence>MSVHSSSLQSDRHPSTDAESFSEIKMSEEFYFESIIFQVESQLYKVPKHHFLVESPVFRDMLSLPIPEGQEVEGSSKERPIILEEVKTIELRSLLKVMFPPPFVKTSLGVDEWEGVIKLTDMWGMARMKEHAARELAALLSEDPISRVVFGRRYKLKDWLIPAYNELIWREKPLDLRDLKMLGPGTTLQICALRERICPKDCVHCGSSLTKGRRQDLLRSHYTVQASDFGMYFDVDEGRTGQTLAAVANDIVPRLELTEYYNGKCHVSFA</sequence>
<dbReference type="AlphaFoldDB" id="A8N4X6"/>
<comment type="caution">
    <text evidence="2">The sequence shown here is derived from an EMBL/GenBank/DDBJ whole genome shotgun (WGS) entry which is preliminary data.</text>
</comment>
<dbReference type="Gene3D" id="3.30.710.10">
    <property type="entry name" value="Potassium Channel Kv1.1, Chain A"/>
    <property type="match status" value="1"/>
</dbReference>
<dbReference type="EMBL" id="AACS02000003">
    <property type="protein sequence ID" value="EAU91909.2"/>
    <property type="molecule type" value="Genomic_DNA"/>
</dbReference>
<reference evidence="2 3" key="1">
    <citation type="journal article" date="2010" name="Proc. Natl. Acad. Sci. U.S.A.">
        <title>Insights into evolution of multicellular fungi from the assembled chromosomes of the mushroom Coprinopsis cinerea (Coprinus cinereus).</title>
        <authorList>
            <person name="Stajich J.E."/>
            <person name="Wilke S.K."/>
            <person name="Ahren D."/>
            <person name="Au C.H."/>
            <person name="Birren B.W."/>
            <person name="Borodovsky M."/>
            <person name="Burns C."/>
            <person name="Canback B."/>
            <person name="Casselton L.A."/>
            <person name="Cheng C.K."/>
            <person name="Deng J."/>
            <person name="Dietrich F.S."/>
            <person name="Fargo D.C."/>
            <person name="Farman M.L."/>
            <person name="Gathman A.C."/>
            <person name="Goldberg J."/>
            <person name="Guigo R."/>
            <person name="Hoegger P.J."/>
            <person name="Hooker J.B."/>
            <person name="Huggins A."/>
            <person name="James T.Y."/>
            <person name="Kamada T."/>
            <person name="Kilaru S."/>
            <person name="Kodira C."/>
            <person name="Kues U."/>
            <person name="Kupfer D."/>
            <person name="Kwan H.S."/>
            <person name="Lomsadze A."/>
            <person name="Li W."/>
            <person name="Lilly W.W."/>
            <person name="Ma L.J."/>
            <person name="Mackey A.J."/>
            <person name="Manning G."/>
            <person name="Martin F."/>
            <person name="Muraguchi H."/>
            <person name="Natvig D.O."/>
            <person name="Palmerini H."/>
            <person name="Ramesh M.A."/>
            <person name="Rehmeyer C.J."/>
            <person name="Roe B.A."/>
            <person name="Shenoy N."/>
            <person name="Stanke M."/>
            <person name="Ter-Hovhannisyan V."/>
            <person name="Tunlid A."/>
            <person name="Velagapudi R."/>
            <person name="Vision T.J."/>
            <person name="Zeng Q."/>
            <person name="Zolan M.E."/>
            <person name="Pukkila P.J."/>
        </authorList>
    </citation>
    <scope>NUCLEOTIDE SEQUENCE [LARGE SCALE GENOMIC DNA]</scope>
    <source>
        <strain evidence="3">Okayama-7 / 130 / ATCC MYA-4618 / FGSC 9003</strain>
    </source>
</reference>
<organism evidence="2 3">
    <name type="scientific">Coprinopsis cinerea (strain Okayama-7 / 130 / ATCC MYA-4618 / FGSC 9003)</name>
    <name type="common">Inky cap fungus</name>
    <name type="synonym">Hormographiella aspergillata</name>
    <dbReference type="NCBI Taxonomy" id="240176"/>
    <lineage>
        <taxon>Eukaryota</taxon>
        <taxon>Fungi</taxon>
        <taxon>Dikarya</taxon>
        <taxon>Basidiomycota</taxon>
        <taxon>Agaricomycotina</taxon>
        <taxon>Agaricomycetes</taxon>
        <taxon>Agaricomycetidae</taxon>
        <taxon>Agaricales</taxon>
        <taxon>Agaricineae</taxon>
        <taxon>Psathyrellaceae</taxon>
        <taxon>Coprinopsis</taxon>
    </lineage>
</organism>
<evidence type="ECO:0000313" key="2">
    <source>
        <dbReference type="EMBL" id="EAU91909.2"/>
    </source>
</evidence>
<dbReference type="RefSeq" id="XP_001829987.2">
    <property type="nucleotide sequence ID" value="XM_001829935.2"/>
</dbReference>
<dbReference type="STRING" id="240176.A8N4X6"/>
<dbReference type="SUPFAM" id="SSF54695">
    <property type="entry name" value="POZ domain"/>
    <property type="match status" value="1"/>
</dbReference>
<keyword evidence="3" id="KW-1185">Reference proteome</keyword>
<dbReference type="KEGG" id="cci:CC1G_04676"/>
<dbReference type="eggNOG" id="ENOG502SQWF">
    <property type="taxonomic scope" value="Eukaryota"/>
</dbReference>
<evidence type="ECO:0000256" key="1">
    <source>
        <dbReference type="SAM" id="MobiDB-lite"/>
    </source>
</evidence>
<dbReference type="InterPro" id="IPR011333">
    <property type="entry name" value="SKP1/BTB/POZ_sf"/>
</dbReference>
<evidence type="ECO:0008006" key="4">
    <source>
        <dbReference type="Google" id="ProtNLM"/>
    </source>
</evidence>